<dbReference type="AlphaFoldDB" id="A0A9Q9FFR7"/>
<dbReference type="RefSeq" id="WP_212725013.1">
    <property type="nucleotide sequence ID" value="NZ_CP071249.1"/>
</dbReference>
<protein>
    <submittedName>
        <fullName evidence="2">Uncharacterized protein</fullName>
    </submittedName>
</protein>
<dbReference type="Proteomes" id="UP001058016">
    <property type="component" value="Chromosome"/>
</dbReference>
<evidence type="ECO:0000313" key="1">
    <source>
        <dbReference type="EMBL" id="UUF06752.1"/>
    </source>
</evidence>
<accession>A0A9Q9FFR7</accession>
<sequence>MRLNHQFCTTFQGLNLNLEELLGKYAAREYAYGNLVEYDILNYSICVPNHLNTMTNCDGYEFIAYEANQYHDYSIAPLTVTISSQRLNDASFQTKTDKLAFLKRMVGIMQHQFSIKTMTEAMIDGYPAVIIEQAMSTAGSQTYAMLISNQCLTQISVSLHGNFTNAREITHAIVTSFKVNSTPSPQNASLTTMENHHEVFELEEEYRLKESVQYVISPSHTELVDNCDIQIKDLKRDTQSAVAFLGCDDLIDLMFCTWGNTVNHLARLMIEADQKEEY</sequence>
<proteinExistence type="predicted"/>
<evidence type="ECO:0000313" key="3">
    <source>
        <dbReference type="Proteomes" id="UP001058016"/>
    </source>
</evidence>
<evidence type="ECO:0000313" key="4">
    <source>
        <dbReference type="Proteomes" id="UP001058072"/>
    </source>
</evidence>
<name>A0A9Q9FFR7_9FIRM</name>
<organism evidence="2 4">
    <name type="scientific">Turicibacter bilis</name>
    <dbReference type="NCBI Taxonomy" id="2735723"/>
    <lineage>
        <taxon>Bacteria</taxon>
        <taxon>Bacillati</taxon>
        <taxon>Bacillota</taxon>
        <taxon>Erysipelotrichia</taxon>
        <taxon>Erysipelotrichales</taxon>
        <taxon>Turicibacteraceae</taxon>
        <taxon>Turicibacter</taxon>
    </lineage>
</organism>
<dbReference type="EMBL" id="CP071250">
    <property type="protein sequence ID" value="UUF07976.1"/>
    <property type="molecule type" value="Genomic_DNA"/>
</dbReference>
<reference evidence="2 3" key="1">
    <citation type="submission" date="2021-03" db="EMBL/GenBank/DDBJ databases">
        <title>Comparative Genomics and Metabolomics in the genus Turicibacter.</title>
        <authorList>
            <person name="Maki J."/>
            <person name="Looft T."/>
        </authorList>
    </citation>
    <scope>NUCLEOTIDE SEQUENCE</scope>
    <source>
        <strain evidence="2">ISU324</strain>
        <strain evidence="1 3">MMM721</strain>
    </source>
</reference>
<dbReference type="Proteomes" id="UP001058072">
    <property type="component" value="Chromosome"/>
</dbReference>
<evidence type="ECO:0000313" key="2">
    <source>
        <dbReference type="EMBL" id="UUF07976.1"/>
    </source>
</evidence>
<dbReference type="EMBL" id="CP071249">
    <property type="protein sequence ID" value="UUF06752.1"/>
    <property type="molecule type" value="Genomic_DNA"/>
</dbReference>
<keyword evidence="3" id="KW-1185">Reference proteome</keyword>
<gene>
    <name evidence="1" type="ORF">J0J69_04005</name>
    <name evidence="2" type="ORF">J0J70_10185</name>
</gene>